<dbReference type="SMART" id="SM00086">
    <property type="entry name" value="PAC"/>
    <property type="match status" value="1"/>
</dbReference>
<dbReference type="SMART" id="SM00091">
    <property type="entry name" value="PAS"/>
    <property type="match status" value="2"/>
</dbReference>
<dbReference type="Gene3D" id="4.10.280.10">
    <property type="entry name" value="Helix-loop-helix DNA-binding domain"/>
    <property type="match status" value="1"/>
</dbReference>
<keyword evidence="4" id="KW-0238">DNA-binding</keyword>
<dbReference type="InterPro" id="IPR011598">
    <property type="entry name" value="bHLH_dom"/>
</dbReference>
<dbReference type="SUPFAM" id="SSF47459">
    <property type="entry name" value="HLH, helix-loop-helix DNA-binding domain"/>
    <property type="match status" value="1"/>
</dbReference>
<feature type="compositionally biased region" description="Low complexity" evidence="9">
    <location>
        <begin position="393"/>
        <end position="412"/>
    </location>
</feature>
<evidence type="ECO:0000256" key="7">
    <source>
        <dbReference type="ARBA" id="ARBA00023242"/>
    </source>
</evidence>
<feature type="domain" description="PAS" evidence="10">
    <location>
        <begin position="84"/>
        <end position="147"/>
    </location>
</feature>
<feature type="domain" description="PAS" evidence="10">
    <location>
        <begin position="257"/>
        <end position="304"/>
    </location>
</feature>
<dbReference type="PRINTS" id="PR00785">
    <property type="entry name" value="NCTRNSLOCATR"/>
</dbReference>
<feature type="region of interest" description="Disordered" evidence="9">
    <location>
        <begin position="657"/>
        <end position="695"/>
    </location>
</feature>
<keyword evidence="7" id="KW-0539">Nucleus</keyword>
<proteinExistence type="predicted"/>
<dbReference type="SMART" id="SM00353">
    <property type="entry name" value="HLH"/>
    <property type="match status" value="1"/>
</dbReference>
<feature type="region of interest" description="Disordered" evidence="9">
    <location>
        <begin position="381"/>
        <end position="477"/>
    </location>
</feature>
<feature type="region of interest" description="Disordered" evidence="9">
    <location>
        <begin position="1"/>
        <end position="23"/>
    </location>
</feature>
<feature type="compositionally biased region" description="Low complexity" evidence="9">
    <location>
        <begin position="800"/>
        <end position="812"/>
    </location>
</feature>
<dbReference type="PANTHER" id="PTHR46055">
    <property type="entry name" value="CIRCADIAN LOCOMOTER OUTPUT CYCLES PROTEIN KAPUT"/>
    <property type="match status" value="1"/>
</dbReference>
<dbReference type="InterPro" id="IPR035965">
    <property type="entry name" value="PAS-like_dom_sf"/>
</dbReference>
<dbReference type="Pfam" id="PF00989">
    <property type="entry name" value="PAS"/>
    <property type="match status" value="1"/>
</dbReference>
<dbReference type="RefSeq" id="XP_062710531.1">
    <property type="nucleotide sequence ID" value="XM_062854547.1"/>
</dbReference>
<feature type="compositionally biased region" description="Low complexity" evidence="9">
    <location>
        <begin position="744"/>
        <end position="763"/>
    </location>
</feature>
<sequence length="878" mass="99260">MEDDPDDKDDTKRKSRNLSEKKRRDQFNLLVNELSSMVSSNSRKMDKSTVLKSTIAFLKSHNEIAVRSRVHEIQTDWKPSFLSNEEFTHLILEALDGFIIVFSSTGRVFYASESITSLLGHLPSDLLNMTVYDMVYEDDQNDLYNILLNPAAVVDPLQTGISRENQVTFSCYIKRGTSDYRTEVSYELVQFTGYFRSDVDADSLMTTSRFSGYMTDADTRLIFVGTGRLQTPQLIREMSIVDSSKSEFTSRHSLEWKFLFLDHRAPPIIGYLPFEVLGTSGYDYYHFDDLEKVVSCHEALMQKGEGTSCFYRFLTKGQQWIWLQTRFYITYHQWNSKPEFVVCTHRVVSYADVMKQMRNQAGGEGKFSEDTDSVSVGVERKFQPSSSQSLLATSPWSSKSSRTSRIAPTPGGSPTGAPPRRHRYNTYQGPGSDSATSMSAESHVSRQSMMTQHSSKSRVRSNTFHSKPSSQDGSSQHAAAHFILQQQMMPNPQQPSPESLQQMLATTQHQIRPPPAAAIITPPVTQIISPAGFIEPQQYLAAIPVQPVAGFPPDSSAGVLSPIPPTSPAAYAVHPSVPSAAGSVVLTPAQNQVQDQLQRKHEELQHLIMHQQEELRRVQEQLLMARYGLLPSIVTLPFTSASSSSIDISSRCSSSTSYLQHHQSPHSSQQFPTHPSLVNQPQNIMNPQPQPQLDQHIPMQQDQKPIFHPNQQLNFTDTGQPKLPGDSSNEVVSYMQLTPVPIHHLQQQSQSSQQHQQNQHQMQNPPTMNLPGPSNNSMELLQYQMAEEQAQTLFTSGMEQQQQQQQHLPQSQQHHHYHQQQQQQQQQQMHNQHSLQHHHHQQQQQQQQHHHSQHHHSHGSSLGSPGGSTRSHHSRSDM</sequence>
<evidence type="ECO:0000313" key="12">
    <source>
        <dbReference type="EnsemblMetazoa" id="AALFPA23_022079.P32691"/>
    </source>
</evidence>
<feature type="compositionally biased region" description="Low complexity" evidence="9">
    <location>
        <begin position="819"/>
        <end position="834"/>
    </location>
</feature>
<evidence type="ECO:0000313" key="13">
    <source>
        <dbReference type="Proteomes" id="UP000069940"/>
    </source>
</evidence>
<feature type="compositionally biased region" description="Basic and acidic residues" evidence="9">
    <location>
        <begin position="9"/>
        <end position="23"/>
    </location>
</feature>
<evidence type="ECO:0000256" key="5">
    <source>
        <dbReference type="ARBA" id="ARBA00023159"/>
    </source>
</evidence>
<accession>A0ABM1ZVL3</accession>
<name>A0ABM1ZVL3_AEDAL</name>
<evidence type="ECO:0008006" key="14">
    <source>
        <dbReference type="Google" id="ProtNLM"/>
    </source>
</evidence>
<feature type="domain" description="BHLH" evidence="11">
    <location>
        <begin position="11"/>
        <end position="61"/>
    </location>
</feature>
<feature type="region of interest" description="Disordered" evidence="9">
    <location>
        <begin position="744"/>
        <end position="776"/>
    </location>
</feature>
<feature type="compositionally biased region" description="Basic residues" evidence="9">
    <location>
        <begin position="848"/>
        <end position="858"/>
    </location>
</feature>
<feature type="compositionally biased region" description="Polar residues" evidence="9">
    <location>
        <begin position="709"/>
        <end position="719"/>
    </location>
</feature>
<dbReference type="Pfam" id="PF00010">
    <property type="entry name" value="HLH"/>
    <property type="match status" value="1"/>
</dbReference>
<dbReference type="CDD" id="cd00130">
    <property type="entry name" value="PAS"/>
    <property type="match status" value="2"/>
</dbReference>
<dbReference type="InterPro" id="IPR036638">
    <property type="entry name" value="HLH_DNA-bd_sf"/>
</dbReference>
<dbReference type="RefSeq" id="XP_062710530.1">
    <property type="nucleotide sequence ID" value="XM_062854546.1"/>
</dbReference>
<keyword evidence="1" id="KW-0677">Repeat</keyword>
<keyword evidence="3" id="KW-0090">Biological rhythms</keyword>
<feature type="region of interest" description="Disordered" evidence="9">
    <location>
        <begin position="709"/>
        <end position="729"/>
    </location>
</feature>
<evidence type="ECO:0000256" key="3">
    <source>
        <dbReference type="ARBA" id="ARBA00023108"/>
    </source>
</evidence>
<keyword evidence="6" id="KW-0804">Transcription</keyword>
<evidence type="ECO:0000256" key="9">
    <source>
        <dbReference type="SAM" id="MobiDB-lite"/>
    </source>
</evidence>
<feature type="compositionally biased region" description="Low complexity" evidence="9">
    <location>
        <begin position="657"/>
        <end position="687"/>
    </location>
</feature>
<feature type="compositionally biased region" description="Polar residues" evidence="9">
    <location>
        <begin position="859"/>
        <end position="869"/>
    </location>
</feature>
<dbReference type="PROSITE" id="PS50888">
    <property type="entry name" value="BHLH"/>
    <property type="match status" value="1"/>
</dbReference>
<keyword evidence="8" id="KW-0175">Coiled coil</keyword>
<dbReference type="CDD" id="cd19735">
    <property type="entry name" value="bHLH-PAS_dCLOCK"/>
    <property type="match status" value="1"/>
</dbReference>
<dbReference type="InterPro" id="IPR001067">
    <property type="entry name" value="Nuc_translocat"/>
</dbReference>
<dbReference type="InterPro" id="IPR047230">
    <property type="entry name" value="CLOCK-like"/>
</dbReference>
<feature type="compositionally biased region" description="Polar residues" evidence="9">
    <location>
        <begin position="383"/>
        <end position="392"/>
    </location>
</feature>
<evidence type="ECO:0000256" key="4">
    <source>
        <dbReference type="ARBA" id="ARBA00023125"/>
    </source>
</evidence>
<evidence type="ECO:0000256" key="1">
    <source>
        <dbReference type="ARBA" id="ARBA00022737"/>
    </source>
</evidence>
<keyword evidence="2" id="KW-0805">Transcription regulation</keyword>
<reference evidence="12" key="2">
    <citation type="submission" date="2025-05" db="UniProtKB">
        <authorList>
            <consortium name="EnsemblMetazoa"/>
        </authorList>
    </citation>
    <scope>IDENTIFICATION</scope>
    <source>
        <strain evidence="12">Foshan</strain>
    </source>
</reference>
<dbReference type="InterPro" id="IPR001610">
    <property type="entry name" value="PAC"/>
</dbReference>
<dbReference type="PANTHER" id="PTHR46055:SF3">
    <property type="entry name" value="CIRCADIAN LOCOMOTER OUTPUT CYCLES PROTEIN KAPUT"/>
    <property type="match status" value="1"/>
</dbReference>
<dbReference type="Pfam" id="PF14598">
    <property type="entry name" value="PAS_11"/>
    <property type="match status" value="1"/>
</dbReference>
<keyword evidence="13" id="KW-1185">Reference proteome</keyword>
<keyword evidence="5" id="KW-0010">Activator</keyword>
<feature type="compositionally biased region" description="Polar residues" evidence="9">
    <location>
        <begin position="764"/>
        <end position="776"/>
    </location>
</feature>
<protein>
    <recommendedName>
        <fullName evidence="14">Clock</fullName>
    </recommendedName>
</protein>
<dbReference type="EnsemblMetazoa" id="AALFPA23_022079.R32690">
    <property type="protein sequence ID" value="AALFPA23_022079.P32690"/>
    <property type="gene ID" value="AALFPA23_022079"/>
</dbReference>
<dbReference type="GeneID" id="109432284"/>
<dbReference type="InterPro" id="IPR000014">
    <property type="entry name" value="PAS"/>
</dbReference>
<feature type="region of interest" description="Disordered" evidence="9">
    <location>
        <begin position="795"/>
        <end position="878"/>
    </location>
</feature>
<dbReference type="EnsemblMetazoa" id="AALFPA23_022079.R32691">
    <property type="protein sequence ID" value="AALFPA23_022079.P32691"/>
    <property type="gene ID" value="AALFPA23_022079"/>
</dbReference>
<feature type="coiled-coil region" evidence="8">
    <location>
        <begin position="594"/>
        <end position="621"/>
    </location>
</feature>
<dbReference type="Gene3D" id="3.30.450.20">
    <property type="entry name" value="PAS domain"/>
    <property type="match status" value="2"/>
</dbReference>
<evidence type="ECO:0000256" key="2">
    <source>
        <dbReference type="ARBA" id="ARBA00023015"/>
    </source>
</evidence>
<organism evidence="12 13">
    <name type="scientific">Aedes albopictus</name>
    <name type="common">Asian tiger mosquito</name>
    <name type="synonym">Stegomyia albopicta</name>
    <dbReference type="NCBI Taxonomy" id="7160"/>
    <lineage>
        <taxon>Eukaryota</taxon>
        <taxon>Metazoa</taxon>
        <taxon>Ecdysozoa</taxon>
        <taxon>Arthropoda</taxon>
        <taxon>Hexapoda</taxon>
        <taxon>Insecta</taxon>
        <taxon>Pterygota</taxon>
        <taxon>Neoptera</taxon>
        <taxon>Endopterygota</taxon>
        <taxon>Diptera</taxon>
        <taxon>Nematocera</taxon>
        <taxon>Culicoidea</taxon>
        <taxon>Culicidae</taxon>
        <taxon>Culicinae</taxon>
        <taxon>Aedini</taxon>
        <taxon>Aedes</taxon>
        <taxon>Stegomyia</taxon>
    </lineage>
</organism>
<reference evidence="13" key="1">
    <citation type="journal article" date="2015" name="Proc. Natl. Acad. Sci. U.S.A.">
        <title>Genome sequence of the Asian Tiger mosquito, Aedes albopictus, reveals insights into its biology, genetics, and evolution.</title>
        <authorList>
            <person name="Chen X.G."/>
            <person name="Jiang X."/>
            <person name="Gu J."/>
            <person name="Xu M."/>
            <person name="Wu Y."/>
            <person name="Deng Y."/>
            <person name="Zhang C."/>
            <person name="Bonizzoni M."/>
            <person name="Dermauw W."/>
            <person name="Vontas J."/>
            <person name="Armbruster P."/>
            <person name="Huang X."/>
            <person name="Yang Y."/>
            <person name="Zhang H."/>
            <person name="He W."/>
            <person name="Peng H."/>
            <person name="Liu Y."/>
            <person name="Wu K."/>
            <person name="Chen J."/>
            <person name="Lirakis M."/>
            <person name="Topalis P."/>
            <person name="Van Leeuwen T."/>
            <person name="Hall A.B."/>
            <person name="Jiang X."/>
            <person name="Thorpe C."/>
            <person name="Mueller R.L."/>
            <person name="Sun C."/>
            <person name="Waterhouse R.M."/>
            <person name="Yan G."/>
            <person name="Tu Z.J."/>
            <person name="Fang X."/>
            <person name="James A.A."/>
        </authorList>
    </citation>
    <scope>NUCLEOTIDE SEQUENCE [LARGE SCALE GENOMIC DNA]</scope>
    <source>
        <strain evidence="13">Foshan</strain>
    </source>
</reference>
<feature type="compositionally biased region" description="Polar residues" evidence="9">
    <location>
        <begin position="425"/>
        <end position="477"/>
    </location>
</feature>
<evidence type="ECO:0000259" key="10">
    <source>
        <dbReference type="PROSITE" id="PS50112"/>
    </source>
</evidence>
<dbReference type="Proteomes" id="UP000069940">
    <property type="component" value="Unassembled WGS sequence"/>
</dbReference>
<evidence type="ECO:0000259" key="11">
    <source>
        <dbReference type="PROSITE" id="PS50888"/>
    </source>
</evidence>
<dbReference type="PROSITE" id="PS50112">
    <property type="entry name" value="PAS"/>
    <property type="match status" value="2"/>
</dbReference>
<dbReference type="InterPro" id="IPR013767">
    <property type="entry name" value="PAS_fold"/>
</dbReference>
<evidence type="ECO:0000256" key="8">
    <source>
        <dbReference type="SAM" id="Coils"/>
    </source>
</evidence>
<dbReference type="SUPFAM" id="SSF55785">
    <property type="entry name" value="PYP-like sensor domain (PAS domain)"/>
    <property type="match status" value="2"/>
</dbReference>
<evidence type="ECO:0000256" key="6">
    <source>
        <dbReference type="ARBA" id="ARBA00023163"/>
    </source>
</evidence>